<dbReference type="Pfam" id="PF01713">
    <property type="entry name" value="Smr"/>
    <property type="match status" value="1"/>
</dbReference>
<dbReference type="AlphaFoldDB" id="A0A1J5SIB1"/>
<sequence length="128" mass="13664">MNVVDTPFDEPVRVPVGPELDLHTFSPRDLGVLLPAYLEACVASGYPEVRIVHGKGTGALRASVHALLARSPLVVSYWQAGDMAGSWGATLVRLAVLSRDSGDECLQKKLRQEREAGVAAKGGAKNEK</sequence>
<evidence type="ECO:0000313" key="2">
    <source>
        <dbReference type="EMBL" id="OIR03760.1"/>
    </source>
</evidence>
<gene>
    <name evidence="2" type="primary">mutS2_1</name>
    <name evidence="2" type="ORF">GALL_141800</name>
</gene>
<dbReference type="SUPFAM" id="SSF160443">
    <property type="entry name" value="SMR domain-like"/>
    <property type="match status" value="1"/>
</dbReference>
<dbReference type="EMBL" id="MLJW01000063">
    <property type="protein sequence ID" value="OIR03760.1"/>
    <property type="molecule type" value="Genomic_DNA"/>
</dbReference>
<keyword evidence="2" id="KW-0540">Nuclease</keyword>
<protein>
    <submittedName>
        <fullName evidence="2">Endonuclease MutS2</fullName>
        <ecNumber evidence="2">3.1.-.-</ecNumber>
    </submittedName>
</protein>
<keyword evidence="2" id="KW-0255">Endonuclease</keyword>
<reference evidence="2" key="1">
    <citation type="submission" date="2016-10" db="EMBL/GenBank/DDBJ databases">
        <title>Sequence of Gallionella enrichment culture.</title>
        <authorList>
            <person name="Poehlein A."/>
            <person name="Muehling M."/>
            <person name="Daniel R."/>
        </authorList>
    </citation>
    <scope>NUCLEOTIDE SEQUENCE</scope>
</reference>
<keyword evidence="2" id="KW-0378">Hydrolase</keyword>
<dbReference type="EC" id="3.1.-.-" evidence="2"/>
<name>A0A1J5SIB1_9ZZZZ</name>
<proteinExistence type="predicted"/>
<dbReference type="GO" id="GO:0016787">
    <property type="term" value="F:hydrolase activity"/>
    <property type="evidence" value="ECO:0007669"/>
    <property type="project" value="UniProtKB-KW"/>
</dbReference>
<dbReference type="InterPro" id="IPR002625">
    <property type="entry name" value="Smr_dom"/>
</dbReference>
<dbReference type="PROSITE" id="PS50828">
    <property type="entry name" value="SMR"/>
    <property type="match status" value="1"/>
</dbReference>
<dbReference type="GO" id="GO:0004519">
    <property type="term" value="F:endonuclease activity"/>
    <property type="evidence" value="ECO:0007669"/>
    <property type="project" value="UniProtKB-KW"/>
</dbReference>
<organism evidence="2">
    <name type="scientific">mine drainage metagenome</name>
    <dbReference type="NCBI Taxonomy" id="410659"/>
    <lineage>
        <taxon>unclassified sequences</taxon>
        <taxon>metagenomes</taxon>
        <taxon>ecological metagenomes</taxon>
    </lineage>
</organism>
<feature type="domain" description="Smr" evidence="1">
    <location>
        <begin position="20"/>
        <end position="95"/>
    </location>
</feature>
<comment type="caution">
    <text evidence="2">The sequence shown here is derived from an EMBL/GenBank/DDBJ whole genome shotgun (WGS) entry which is preliminary data.</text>
</comment>
<dbReference type="Gene3D" id="3.30.1370.110">
    <property type="match status" value="1"/>
</dbReference>
<accession>A0A1J5SIB1</accession>
<dbReference type="SMART" id="SM00463">
    <property type="entry name" value="SMR"/>
    <property type="match status" value="1"/>
</dbReference>
<evidence type="ECO:0000259" key="1">
    <source>
        <dbReference type="PROSITE" id="PS50828"/>
    </source>
</evidence>
<dbReference type="InterPro" id="IPR036063">
    <property type="entry name" value="Smr_dom_sf"/>
</dbReference>